<reference evidence="1" key="2">
    <citation type="journal article" date="2019" name="PLoS ONE">
        <title>Identification and characterization of putative Aeromonas spp. T3SS effectors.</title>
        <authorList>
            <person name="Rangel L.T."/>
            <person name="Marden J."/>
            <person name="Colston S."/>
            <person name="Setubal J.C."/>
            <person name="Graf J."/>
            <person name="Gogarten J.P."/>
        </authorList>
    </citation>
    <scope>NUCLEOTIDE SEQUENCE</scope>
    <source>
        <strain evidence="1">BAQ071013-135</strain>
    </source>
</reference>
<protein>
    <submittedName>
        <fullName evidence="1">Uncharacterized protein</fullName>
    </submittedName>
</protein>
<dbReference type="Proteomes" id="UP000796104">
    <property type="component" value="Unassembled WGS sequence"/>
</dbReference>
<evidence type="ECO:0000313" key="2">
    <source>
        <dbReference type="Proteomes" id="UP000796104"/>
    </source>
</evidence>
<organism evidence="1 2">
    <name type="scientific">Aeromonas veronii</name>
    <dbReference type="NCBI Taxonomy" id="654"/>
    <lineage>
        <taxon>Bacteria</taxon>
        <taxon>Pseudomonadati</taxon>
        <taxon>Pseudomonadota</taxon>
        <taxon>Gammaproteobacteria</taxon>
        <taxon>Aeromonadales</taxon>
        <taxon>Aeromonadaceae</taxon>
        <taxon>Aeromonas</taxon>
    </lineage>
</organism>
<name>A0AAX2UPN4_AERVE</name>
<dbReference type="EMBL" id="PDXJ01000025">
    <property type="protein sequence ID" value="TND51982.1"/>
    <property type="molecule type" value="Genomic_DNA"/>
</dbReference>
<proteinExistence type="predicted"/>
<reference evidence="1" key="1">
    <citation type="submission" date="2017-10" db="EMBL/GenBank/DDBJ databases">
        <authorList>
            <person name="Colston S.M."/>
            <person name="Graf J."/>
        </authorList>
    </citation>
    <scope>NUCLEOTIDE SEQUENCE</scope>
    <source>
        <strain evidence="1">BAQ071013-135</strain>
    </source>
</reference>
<evidence type="ECO:0000313" key="1">
    <source>
        <dbReference type="EMBL" id="TND51982.1"/>
    </source>
</evidence>
<comment type="caution">
    <text evidence="1">The sequence shown here is derived from an EMBL/GenBank/DDBJ whole genome shotgun (WGS) entry which is preliminary data.</text>
</comment>
<sequence>MESKEGNNTQPEGIKRVEMMAAMELAGAKALDGDDLVKWVALTDKVLEHPESLPAISSAAGAASAPVIPQKAKEIALWGLGGVLVYNFVIRDLMILLLKLENAPPPAITLDAVMRLFAL</sequence>
<gene>
    <name evidence="1" type="ORF">CF123_17850</name>
</gene>
<dbReference type="AlphaFoldDB" id="A0AAX2UPN4"/>
<dbReference type="RefSeq" id="WP_139495183.1">
    <property type="nucleotide sequence ID" value="NZ_CAWORL010000018.1"/>
</dbReference>
<accession>A0AAX2UPN4</accession>